<dbReference type="Proteomes" id="UP000664277">
    <property type="component" value="Unassembled WGS sequence"/>
</dbReference>
<reference evidence="1" key="1">
    <citation type="submission" date="2021-02" db="EMBL/GenBank/DDBJ databases">
        <title>Genome-Resolved Metagenomics of a Microbial Community Performing Photosynthetic Biological Nutrient Removal.</title>
        <authorList>
            <person name="Mcdaniel E.A."/>
        </authorList>
    </citation>
    <scope>NUCLEOTIDE SEQUENCE</scope>
    <source>
        <strain evidence="1">UWPOB_OBS1</strain>
    </source>
</reference>
<organism evidence="1 2">
    <name type="scientific">Candidatus Obscuribacter phosphatis</name>
    <dbReference type="NCBI Taxonomy" id="1906157"/>
    <lineage>
        <taxon>Bacteria</taxon>
        <taxon>Bacillati</taxon>
        <taxon>Candidatus Melainabacteria</taxon>
        <taxon>Candidatus Obscuribacterales</taxon>
        <taxon>Candidatus Obscuribacteraceae</taxon>
        <taxon>Candidatus Obscuribacter</taxon>
    </lineage>
</organism>
<evidence type="ECO:0000313" key="2">
    <source>
        <dbReference type="Proteomes" id="UP000664277"/>
    </source>
</evidence>
<evidence type="ECO:0000313" key="1">
    <source>
        <dbReference type="EMBL" id="MBN8659137.1"/>
    </source>
</evidence>
<dbReference type="AlphaFoldDB" id="A0A8J7P8V4"/>
<name>A0A8J7P8V4_9BACT</name>
<comment type="caution">
    <text evidence="1">The sequence shown here is derived from an EMBL/GenBank/DDBJ whole genome shotgun (WGS) entry which is preliminary data.</text>
</comment>
<proteinExistence type="predicted"/>
<accession>A0A8J7P8V4</accession>
<evidence type="ECO:0008006" key="3">
    <source>
        <dbReference type="Google" id="ProtNLM"/>
    </source>
</evidence>
<dbReference type="EMBL" id="JAFLCK010000002">
    <property type="protein sequence ID" value="MBN8659137.1"/>
    <property type="molecule type" value="Genomic_DNA"/>
</dbReference>
<protein>
    <recommendedName>
        <fullName evidence="3">DUF4261 domain-containing protein</fullName>
    </recommendedName>
</protein>
<sequence length="261" mass="29615">MESPLNLPDWERKLYQPGGGDAFLFYVVFGSFQQPMTISGSRYQTAGLPEEVSLGLYERESERETLESFVQGFLARRFANDEPEVYEKVITAPQCLVVSGTVKDPDNLNYLRDTLGVVSAILDNGGIAIYDPQKFHWWSPDQWREAVLKPRQPLFNQHVSILISPEDEKQGKDGPLWLHTRGMRKFGRPDLSLRNLPPEKIEAGVDLCNYLIEDQILGLNLQEGQTLDAPGLPFGITCHHRGDLEDPDFNNVHLEIRLPQV</sequence>
<gene>
    <name evidence="1" type="ORF">J0M35_02160</name>
</gene>